<keyword evidence="3" id="KW-0256">Endoplasmic reticulum</keyword>
<reference evidence="7" key="1">
    <citation type="submission" date="2025-08" db="UniProtKB">
        <authorList>
            <consortium name="RefSeq"/>
        </authorList>
    </citation>
    <scope>IDENTIFICATION</scope>
    <source>
        <tissue evidence="7">Testes</tissue>
    </source>
</reference>
<keyword evidence="6" id="KW-1185">Reference proteome</keyword>
<keyword evidence="4" id="KW-0012">Acyltransferase</keyword>
<gene>
    <name evidence="7" type="primary">LOC102807138</name>
</gene>
<sequence>MLSTFLISAVAHEYVLILTFRFFYPALFLMFAGVGFCFIFLTDKGLSRGWNVFMWVALFIGNGLLMCLYSQEWYARKNCPQNSSDLIDMLIPRSWTCKYQVSQ</sequence>
<dbReference type="RefSeq" id="XP_006816671.1">
    <property type="nucleotide sequence ID" value="XM_006816608.1"/>
</dbReference>
<evidence type="ECO:0000256" key="2">
    <source>
        <dbReference type="ARBA" id="ARBA00022679"/>
    </source>
</evidence>
<accession>A0ABM0M9I0</accession>
<feature type="transmembrane region" description="Helical" evidence="5">
    <location>
        <begin position="53"/>
        <end position="74"/>
    </location>
</feature>
<dbReference type="GeneID" id="102807138"/>
<evidence type="ECO:0000256" key="4">
    <source>
        <dbReference type="ARBA" id="ARBA00023315"/>
    </source>
</evidence>
<feature type="transmembrane region" description="Helical" evidence="5">
    <location>
        <begin position="22"/>
        <end position="41"/>
    </location>
</feature>
<keyword evidence="5" id="KW-1133">Transmembrane helix</keyword>
<proteinExistence type="predicted"/>
<protein>
    <submittedName>
        <fullName evidence="7">Sterol O-acyltransferase 1-like</fullName>
    </submittedName>
</protein>
<comment type="subcellular location">
    <subcellularLocation>
        <location evidence="1">Endoplasmic reticulum membrane</location>
        <topology evidence="1">Multi-pass membrane protein</topology>
    </subcellularLocation>
</comment>
<dbReference type="PANTHER" id="PTHR10408">
    <property type="entry name" value="STEROL O-ACYLTRANSFERASE"/>
    <property type="match status" value="1"/>
</dbReference>
<dbReference type="Proteomes" id="UP000694865">
    <property type="component" value="Unplaced"/>
</dbReference>
<keyword evidence="5" id="KW-0472">Membrane</keyword>
<dbReference type="InterPro" id="IPR014371">
    <property type="entry name" value="Oat_ACAT_DAG_ARE"/>
</dbReference>
<keyword evidence="2" id="KW-0808">Transferase</keyword>
<evidence type="ECO:0000256" key="3">
    <source>
        <dbReference type="ARBA" id="ARBA00022824"/>
    </source>
</evidence>
<name>A0ABM0M9I0_SACKO</name>
<evidence type="ECO:0000256" key="1">
    <source>
        <dbReference type="ARBA" id="ARBA00004477"/>
    </source>
</evidence>
<evidence type="ECO:0000256" key="5">
    <source>
        <dbReference type="SAM" id="Phobius"/>
    </source>
</evidence>
<organism evidence="6 7">
    <name type="scientific">Saccoglossus kowalevskii</name>
    <name type="common">Acorn worm</name>
    <dbReference type="NCBI Taxonomy" id="10224"/>
    <lineage>
        <taxon>Eukaryota</taxon>
        <taxon>Metazoa</taxon>
        <taxon>Hemichordata</taxon>
        <taxon>Enteropneusta</taxon>
        <taxon>Harrimaniidae</taxon>
        <taxon>Saccoglossus</taxon>
    </lineage>
</organism>
<dbReference type="PANTHER" id="PTHR10408:SF8">
    <property type="entry name" value="O-ACYLTRANSFERASE"/>
    <property type="match status" value="1"/>
</dbReference>
<keyword evidence="5" id="KW-0812">Transmembrane</keyword>
<evidence type="ECO:0000313" key="7">
    <source>
        <dbReference type="RefSeq" id="XP_006816671.1"/>
    </source>
</evidence>
<evidence type="ECO:0000313" key="6">
    <source>
        <dbReference type="Proteomes" id="UP000694865"/>
    </source>
</evidence>